<keyword evidence="4 6" id="KW-0067">ATP-binding</keyword>
<dbReference type="GO" id="GO:0005524">
    <property type="term" value="F:ATP binding"/>
    <property type="evidence" value="ECO:0007669"/>
    <property type="project" value="UniProtKB-KW"/>
</dbReference>
<dbReference type="SMART" id="SM00382">
    <property type="entry name" value="AAA"/>
    <property type="match status" value="1"/>
</dbReference>
<dbReference type="PANTHER" id="PTHR43335">
    <property type="entry name" value="ABC TRANSPORTER, ATP-BINDING PROTEIN"/>
    <property type="match status" value="1"/>
</dbReference>
<reference evidence="6 7" key="1">
    <citation type="submission" date="2020-04" db="EMBL/GenBank/DDBJ databases">
        <title>MicrobeNet Type strains.</title>
        <authorList>
            <person name="Nicholson A.C."/>
        </authorList>
    </citation>
    <scope>NUCLEOTIDE SEQUENCE [LARGE SCALE GENOMIC DNA]</scope>
    <source>
        <strain evidence="6 7">DSM 44113</strain>
    </source>
</reference>
<evidence type="ECO:0000313" key="7">
    <source>
        <dbReference type="Proteomes" id="UP000582646"/>
    </source>
</evidence>
<dbReference type="PANTHER" id="PTHR43335:SF4">
    <property type="entry name" value="ABC TRANSPORTER, ATP-BINDING PROTEIN"/>
    <property type="match status" value="1"/>
</dbReference>
<proteinExistence type="inferred from homology"/>
<dbReference type="GO" id="GO:0016887">
    <property type="term" value="F:ATP hydrolysis activity"/>
    <property type="evidence" value="ECO:0007669"/>
    <property type="project" value="InterPro"/>
</dbReference>
<dbReference type="PROSITE" id="PS00211">
    <property type="entry name" value="ABC_TRANSPORTER_1"/>
    <property type="match status" value="1"/>
</dbReference>
<keyword evidence="2" id="KW-0813">Transport</keyword>
<dbReference type="InterPro" id="IPR003593">
    <property type="entry name" value="AAA+_ATPase"/>
</dbReference>
<dbReference type="InterPro" id="IPR003439">
    <property type="entry name" value="ABC_transporter-like_ATP-bd"/>
</dbReference>
<dbReference type="PROSITE" id="PS50893">
    <property type="entry name" value="ABC_TRANSPORTER_2"/>
    <property type="match status" value="1"/>
</dbReference>
<name>A0A846X1M3_9ACTN</name>
<dbReference type="EMBL" id="JAAXOQ010000009">
    <property type="protein sequence ID" value="NKY18405.1"/>
    <property type="molecule type" value="Genomic_DNA"/>
</dbReference>
<keyword evidence="3" id="KW-0547">Nucleotide-binding</keyword>
<evidence type="ECO:0000256" key="1">
    <source>
        <dbReference type="ARBA" id="ARBA00005417"/>
    </source>
</evidence>
<sequence length="221" mass="22801">MISVQELRVHRARRPVLQDVTLTVPDGAVTYLLGRNGAGKSTLLRAVAGLLRPSAGTVDPGGSIGLHLGPDAAAPAHTVHRHLRWVAAGSGCPPARVDVVIRDAGLGEVAGARIGALSLGWRQRVAVAAALLPDAGAVVFDEPLNGLDIDAALWFRGVLTRLAARGASVLVASHHLDEALRTGDRLAVLEGGRIVAEHLPGDFADGAAFETAYLRAIGTAA</sequence>
<evidence type="ECO:0000259" key="5">
    <source>
        <dbReference type="PROSITE" id="PS50893"/>
    </source>
</evidence>
<dbReference type="AlphaFoldDB" id="A0A846X1M3"/>
<evidence type="ECO:0000256" key="3">
    <source>
        <dbReference type="ARBA" id="ARBA00022741"/>
    </source>
</evidence>
<dbReference type="Gene3D" id="3.40.50.300">
    <property type="entry name" value="P-loop containing nucleotide triphosphate hydrolases"/>
    <property type="match status" value="1"/>
</dbReference>
<evidence type="ECO:0000256" key="4">
    <source>
        <dbReference type="ARBA" id="ARBA00022840"/>
    </source>
</evidence>
<dbReference type="InterPro" id="IPR017871">
    <property type="entry name" value="ABC_transporter-like_CS"/>
</dbReference>
<organism evidence="6 7">
    <name type="scientific">Tsukamurella spumae</name>
    <dbReference type="NCBI Taxonomy" id="44753"/>
    <lineage>
        <taxon>Bacteria</taxon>
        <taxon>Bacillati</taxon>
        <taxon>Actinomycetota</taxon>
        <taxon>Actinomycetes</taxon>
        <taxon>Mycobacteriales</taxon>
        <taxon>Tsukamurellaceae</taxon>
        <taxon>Tsukamurella</taxon>
    </lineage>
</organism>
<gene>
    <name evidence="6" type="ORF">HF999_08490</name>
</gene>
<feature type="domain" description="ABC transporter" evidence="5">
    <location>
        <begin position="2"/>
        <end position="216"/>
    </location>
</feature>
<dbReference type="InterPro" id="IPR027417">
    <property type="entry name" value="P-loop_NTPase"/>
</dbReference>
<evidence type="ECO:0000256" key="2">
    <source>
        <dbReference type="ARBA" id="ARBA00022448"/>
    </source>
</evidence>
<keyword evidence="7" id="KW-1185">Reference proteome</keyword>
<dbReference type="SUPFAM" id="SSF52540">
    <property type="entry name" value="P-loop containing nucleoside triphosphate hydrolases"/>
    <property type="match status" value="1"/>
</dbReference>
<dbReference type="Proteomes" id="UP000582646">
    <property type="component" value="Unassembled WGS sequence"/>
</dbReference>
<evidence type="ECO:0000313" key="6">
    <source>
        <dbReference type="EMBL" id="NKY18405.1"/>
    </source>
</evidence>
<dbReference type="RefSeq" id="WP_168545464.1">
    <property type="nucleotide sequence ID" value="NZ_BAAAKS010000015.1"/>
</dbReference>
<comment type="caution">
    <text evidence="6">The sequence shown here is derived from an EMBL/GenBank/DDBJ whole genome shotgun (WGS) entry which is preliminary data.</text>
</comment>
<accession>A0A846X1M3</accession>
<comment type="similarity">
    <text evidence="1">Belongs to the ABC transporter superfamily.</text>
</comment>
<protein>
    <submittedName>
        <fullName evidence="6">ABC transporter ATP-binding protein</fullName>
    </submittedName>
</protein>
<dbReference type="Pfam" id="PF00005">
    <property type="entry name" value="ABC_tran"/>
    <property type="match status" value="1"/>
</dbReference>